<evidence type="ECO:0000313" key="2">
    <source>
        <dbReference type="Proteomes" id="UP000326354"/>
    </source>
</evidence>
<dbReference type="Gene3D" id="3.20.20.140">
    <property type="entry name" value="Metal-dependent hydrolases"/>
    <property type="match status" value="1"/>
</dbReference>
<evidence type="ECO:0000313" key="1">
    <source>
        <dbReference type="EMBL" id="BBM82621.1"/>
    </source>
</evidence>
<dbReference type="OrthoDB" id="9804333at2"/>
<keyword evidence="2" id="KW-1185">Reference proteome</keyword>
<organism evidence="1 2">
    <name type="scientific">Uabimicrobium amorphum</name>
    <dbReference type="NCBI Taxonomy" id="2596890"/>
    <lineage>
        <taxon>Bacteria</taxon>
        <taxon>Pseudomonadati</taxon>
        <taxon>Planctomycetota</taxon>
        <taxon>Candidatus Uabimicrobiia</taxon>
        <taxon>Candidatus Uabimicrobiales</taxon>
        <taxon>Candidatus Uabimicrobiaceae</taxon>
        <taxon>Candidatus Uabimicrobium</taxon>
    </lineage>
</organism>
<dbReference type="SUPFAM" id="SSF89550">
    <property type="entry name" value="PHP domain-like"/>
    <property type="match status" value="1"/>
</dbReference>
<accession>A0A5S9F1W4</accession>
<sequence length="323" mass="38159">MRLDLHNHTFDYREPNDKFLKKDIEAIYTTKILYPSLDGIAVTNYHNVGNAFTLKEEFPQFIIVGCEYRVVEKNFPVHVVCLNIEDKHHQKLMSARLRGILYFISLLKNENIPFYLTRVAWGIPINDKVIECLYQYFDNFYAIDVANISTERESLFAKKIASYYKLAKVGGSDNLIAHYKQKVYTEFACESIDEALQDMQNARTTVGTLYTPETKQHKSWWYIGKEIYQQHIHNAANARRLSPEFGNFSSTFENKYFFEIISQSQHVYKLEKHEKKIEKLEKVFIDYLRWKKTQEIFNSDLSAEEKKDSWVKCLKEINSSFDL</sequence>
<gene>
    <name evidence="1" type="ORF">UABAM_00964</name>
</gene>
<evidence type="ECO:0008006" key="3">
    <source>
        <dbReference type="Google" id="ProtNLM"/>
    </source>
</evidence>
<dbReference type="EMBL" id="AP019860">
    <property type="protein sequence ID" value="BBM82621.1"/>
    <property type="molecule type" value="Genomic_DNA"/>
</dbReference>
<protein>
    <recommendedName>
        <fullName evidence="3">PHP domain-containing protein</fullName>
    </recommendedName>
</protein>
<proteinExistence type="predicted"/>
<reference evidence="1 2" key="1">
    <citation type="submission" date="2019-08" db="EMBL/GenBank/DDBJ databases">
        <title>Complete genome sequence of Candidatus Uab amorphum.</title>
        <authorList>
            <person name="Shiratori T."/>
            <person name="Suzuki S."/>
            <person name="Kakizawa Y."/>
            <person name="Ishida K."/>
        </authorList>
    </citation>
    <scope>NUCLEOTIDE SEQUENCE [LARGE SCALE GENOMIC DNA]</scope>
    <source>
        <strain evidence="1 2">SRT547</strain>
    </source>
</reference>
<dbReference type="KEGG" id="uam:UABAM_00964"/>
<dbReference type="AlphaFoldDB" id="A0A5S9F1W4"/>
<name>A0A5S9F1W4_UABAM</name>
<dbReference type="RefSeq" id="WP_151966857.1">
    <property type="nucleotide sequence ID" value="NZ_AP019860.1"/>
</dbReference>
<dbReference type="InterPro" id="IPR016195">
    <property type="entry name" value="Pol/histidinol_Pase-like"/>
</dbReference>
<dbReference type="Proteomes" id="UP000326354">
    <property type="component" value="Chromosome"/>
</dbReference>